<dbReference type="EMBL" id="AAQJ02000001">
    <property type="protein sequence ID" value="EDP45964.1"/>
    <property type="molecule type" value="Genomic_DNA"/>
</dbReference>
<dbReference type="STRING" id="59196.RICGR_0852"/>
<sequence>MRDENQEAKDNFVILQKNEITQMKQEVLDILDTIRFGNHRLEKQCERDVELLSLALIDYGFTEHHRLKADTLLKSMLLLFFSQVYYRHSQDRRFYPLDTLNTDLKNKTTLTNFPIASILLHGSRILIEFPSEMAHEIADWLIVDQNSWRYLATHHISPLKNVEVIDPKNNPSALPFYKFLKEEKVNGAQAAFHFMSDALSSKMTTYLNFPAEDTDVFGHCDRNGHYGFDLALGGVGNLHFASQKTIQNNGEHGHLYINFYPGEPKKHAGLLLGIEQSAPGQWDQFGSWHDFNINEKKYSASGGDFFCKRPDVLEIYQNDYQGLTILPFASYYDSLWSFISKDTWTLIKTSFEKCKAALSLLSREKKLSFIRDILTSSGGVNNDDFTRWFGAYSQEILQDDLLIQSEKQSSEVKHIQLQNQLQELAFKNEQFNKKLIELQQHMTDIQTINNLLLYNLAKCFMLSVIRQMGWRANNHTIRKKILKSVQEVYFEIKKHPIRELLKSFITMHLINNQGVRYRSIYFAKACLTSLKRPQYQPLIPILFFKKNKINYMDLLRLITDTEIERKPKFNLKKYPKNNSFFREESVFRKNQYRVDSDNVSFSERDSVYTP</sequence>
<evidence type="ECO:0000313" key="4">
    <source>
        <dbReference type="Proteomes" id="UP000054075"/>
    </source>
</evidence>
<name>A8PMX4_9COXI</name>
<evidence type="ECO:0000259" key="2">
    <source>
        <dbReference type="Pfam" id="PF15521"/>
    </source>
</evidence>
<dbReference type="OrthoDB" id="5659781at2"/>
<organism evidence="3 4">
    <name type="scientific">Rickettsiella grylli</name>
    <dbReference type="NCBI Taxonomy" id="59196"/>
    <lineage>
        <taxon>Bacteria</taxon>
        <taxon>Pseudomonadati</taxon>
        <taxon>Pseudomonadota</taxon>
        <taxon>Gammaproteobacteria</taxon>
        <taxon>Legionellales</taxon>
        <taxon>Coxiellaceae</taxon>
        <taxon>Rickettsiella</taxon>
    </lineage>
</organism>
<keyword evidence="1" id="KW-0175">Coiled coil</keyword>
<reference evidence="3" key="1">
    <citation type="submission" date="2006-04" db="EMBL/GenBank/DDBJ databases">
        <authorList>
            <person name="Seshadri R."/>
            <person name="Federici B.A."/>
        </authorList>
    </citation>
    <scope>NUCLEOTIDE SEQUENCE [LARGE SCALE GENOMIC DNA]</scope>
</reference>
<reference evidence="3" key="2">
    <citation type="submission" date="2007-10" db="EMBL/GenBank/DDBJ databases">
        <authorList>
            <person name="Myers G.S."/>
        </authorList>
    </citation>
    <scope>NUCLEOTIDE SEQUENCE [LARGE SCALE GENOMIC DNA]</scope>
</reference>
<feature type="domain" description="Novel toxin 11" evidence="2">
    <location>
        <begin position="242"/>
        <end position="295"/>
    </location>
</feature>
<gene>
    <name evidence="3" type="ORF">RICGR_0852</name>
</gene>
<feature type="coiled-coil region" evidence="1">
    <location>
        <begin position="414"/>
        <end position="441"/>
    </location>
</feature>
<dbReference type="Pfam" id="PF15521">
    <property type="entry name" value="Ntox11"/>
    <property type="match status" value="1"/>
</dbReference>
<dbReference type="Proteomes" id="UP000054075">
    <property type="component" value="Unassembled WGS sequence"/>
</dbReference>
<dbReference type="AlphaFoldDB" id="A8PMX4"/>
<evidence type="ECO:0000256" key="1">
    <source>
        <dbReference type="SAM" id="Coils"/>
    </source>
</evidence>
<comment type="caution">
    <text evidence="3">The sequence shown here is derived from an EMBL/GenBank/DDBJ whole genome shotgun (WGS) entry which is preliminary data.</text>
</comment>
<dbReference type="RefSeq" id="WP_006034952.1">
    <property type="nucleotide sequence ID" value="NZ_AAQJ02000001.1"/>
</dbReference>
<dbReference type="InterPro" id="IPR029121">
    <property type="entry name" value="Ntox11"/>
</dbReference>
<accession>A8PMX4</accession>
<proteinExistence type="predicted"/>
<keyword evidence="4" id="KW-1185">Reference proteome</keyword>
<protein>
    <recommendedName>
        <fullName evidence="2">Novel toxin 11 domain-containing protein</fullName>
    </recommendedName>
</protein>
<evidence type="ECO:0000313" key="3">
    <source>
        <dbReference type="EMBL" id="EDP45964.1"/>
    </source>
</evidence>